<accession>A0ABP0GTJ0</accession>
<feature type="region of interest" description="Disordered" evidence="9">
    <location>
        <begin position="540"/>
        <end position="562"/>
    </location>
</feature>
<dbReference type="InterPro" id="IPR036859">
    <property type="entry name" value="CAP-Gly_dom_sf"/>
</dbReference>
<dbReference type="InterPro" id="IPR000938">
    <property type="entry name" value="CAP-Gly_domain"/>
</dbReference>
<dbReference type="PROSITE" id="PS50245">
    <property type="entry name" value="CAP_GLY_2"/>
    <property type="match status" value="1"/>
</dbReference>
<dbReference type="Pfam" id="PF14580">
    <property type="entry name" value="LRR_9"/>
    <property type="match status" value="1"/>
</dbReference>
<evidence type="ECO:0000256" key="2">
    <source>
        <dbReference type="ARBA" id="ARBA00006286"/>
    </source>
</evidence>
<evidence type="ECO:0000256" key="7">
    <source>
        <dbReference type="ARBA" id="ARBA00023186"/>
    </source>
</evidence>
<evidence type="ECO:0000256" key="9">
    <source>
        <dbReference type="SAM" id="MobiDB-lite"/>
    </source>
</evidence>
<dbReference type="PROSITE" id="PS50053">
    <property type="entry name" value="UBIQUITIN_2"/>
    <property type="match status" value="1"/>
</dbReference>
<comment type="subcellular location">
    <subcellularLocation>
        <location evidence="1">Cytoplasm</location>
    </subcellularLocation>
</comment>
<dbReference type="SUPFAM" id="SSF54236">
    <property type="entry name" value="Ubiquitin-like"/>
    <property type="match status" value="1"/>
</dbReference>
<evidence type="ECO:0000313" key="12">
    <source>
        <dbReference type="EMBL" id="CAK8694855.1"/>
    </source>
</evidence>
<feature type="compositionally biased region" description="Polar residues" evidence="9">
    <location>
        <begin position="545"/>
        <end position="562"/>
    </location>
</feature>
<gene>
    <name evidence="12" type="ORF">CVLEPA_LOCUS28180</name>
</gene>
<dbReference type="Pfam" id="PF01302">
    <property type="entry name" value="CAP_GLY"/>
    <property type="match status" value="1"/>
</dbReference>
<dbReference type="InterPro" id="IPR044079">
    <property type="entry name" value="Ubl_TBCE"/>
</dbReference>
<dbReference type="CDD" id="cd17044">
    <property type="entry name" value="Ubl_TBCE"/>
    <property type="match status" value="1"/>
</dbReference>
<dbReference type="PROSITE" id="PS00845">
    <property type="entry name" value="CAP_GLY_1"/>
    <property type="match status" value="1"/>
</dbReference>
<evidence type="ECO:0000256" key="4">
    <source>
        <dbReference type="ARBA" id="ARBA00022490"/>
    </source>
</evidence>
<dbReference type="PANTHER" id="PTHR15454">
    <property type="entry name" value="NISCHARIN RELATED"/>
    <property type="match status" value="1"/>
</dbReference>
<dbReference type="Gene3D" id="2.30.30.190">
    <property type="entry name" value="CAP Gly-rich-like domain"/>
    <property type="match status" value="1"/>
</dbReference>
<evidence type="ECO:0000256" key="6">
    <source>
        <dbReference type="ARBA" id="ARBA00022737"/>
    </source>
</evidence>
<dbReference type="SMART" id="SM01052">
    <property type="entry name" value="CAP_GLY"/>
    <property type="match status" value="1"/>
</dbReference>
<evidence type="ECO:0000259" key="11">
    <source>
        <dbReference type="PROSITE" id="PS50245"/>
    </source>
</evidence>
<protein>
    <recommendedName>
        <fullName evidence="3">Tubulin-specific chaperone E</fullName>
    </recommendedName>
    <alternativeName>
        <fullName evidence="8">Tubulin-folding cofactor E</fullName>
    </alternativeName>
</protein>
<evidence type="ECO:0000256" key="5">
    <source>
        <dbReference type="ARBA" id="ARBA00022614"/>
    </source>
</evidence>
<comment type="similarity">
    <text evidence="2">Belongs to the TBCE family.</text>
</comment>
<keyword evidence="5" id="KW-0433">Leucine-rich repeat</keyword>
<name>A0ABP0GTJ0_CLALP</name>
<proteinExistence type="inferred from homology"/>
<dbReference type="Gene3D" id="3.80.10.10">
    <property type="entry name" value="Ribonuclease Inhibitor"/>
    <property type="match status" value="2"/>
</dbReference>
<dbReference type="Proteomes" id="UP001642483">
    <property type="component" value="Unassembled WGS sequence"/>
</dbReference>
<evidence type="ECO:0000313" key="13">
    <source>
        <dbReference type="Proteomes" id="UP001642483"/>
    </source>
</evidence>
<comment type="caution">
    <text evidence="12">The sequence shown here is derived from an EMBL/GenBank/DDBJ whole genome shotgun (WGS) entry which is preliminary data.</text>
</comment>
<keyword evidence="7" id="KW-0143">Chaperone</keyword>
<keyword evidence="4" id="KW-0963">Cytoplasm</keyword>
<dbReference type="PANTHER" id="PTHR15454:SF56">
    <property type="entry name" value="PROTEIN PHOSPHATASE 1 REGULATORY SUBUNIT 7-RELATED"/>
    <property type="match status" value="1"/>
</dbReference>
<dbReference type="InterPro" id="IPR032675">
    <property type="entry name" value="LRR_dom_sf"/>
</dbReference>
<feature type="domain" description="Ubiquitin-like" evidence="10">
    <location>
        <begin position="436"/>
        <end position="522"/>
    </location>
</feature>
<evidence type="ECO:0000256" key="1">
    <source>
        <dbReference type="ARBA" id="ARBA00004496"/>
    </source>
</evidence>
<dbReference type="SUPFAM" id="SSF74924">
    <property type="entry name" value="Cap-Gly domain"/>
    <property type="match status" value="1"/>
</dbReference>
<evidence type="ECO:0000259" key="10">
    <source>
        <dbReference type="PROSITE" id="PS50053"/>
    </source>
</evidence>
<evidence type="ECO:0000256" key="3">
    <source>
        <dbReference type="ARBA" id="ARBA00015004"/>
    </source>
</evidence>
<dbReference type="Gene3D" id="3.10.20.90">
    <property type="entry name" value="Phosphatidylinositol 3-kinase Catalytic Subunit, Chain A, domain 1"/>
    <property type="match status" value="1"/>
</dbReference>
<keyword evidence="6" id="KW-0677">Repeat</keyword>
<organism evidence="12 13">
    <name type="scientific">Clavelina lepadiformis</name>
    <name type="common">Light-bulb sea squirt</name>
    <name type="synonym">Ascidia lepadiformis</name>
    <dbReference type="NCBI Taxonomy" id="159417"/>
    <lineage>
        <taxon>Eukaryota</taxon>
        <taxon>Metazoa</taxon>
        <taxon>Chordata</taxon>
        <taxon>Tunicata</taxon>
        <taxon>Ascidiacea</taxon>
        <taxon>Aplousobranchia</taxon>
        <taxon>Clavelinidae</taxon>
        <taxon>Clavelina</taxon>
    </lineage>
</organism>
<keyword evidence="13" id="KW-1185">Reference proteome</keyword>
<dbReference type="EMBL" id="CAWYQH010000141">
    <property type="protein sequence ID" value="CAK8694855.1"/>
    <property type="molecule type" value="Genomic_DNA"/>
</dbReference>
<dbReference type="PROSITE" id="PS51450">
    <property type="entry name" value="LRR"/>
    <property type="match status" value="1"/>
</dbReference>
<sequence>MAVVGSRIESDSYVGTVRFIGSVPNTKGEWVGIEWDDCNRGKHDGTKDGVRYFSCKHPTGGSFVRPHKINHGISICDAIKERYTEQGSVVSTEETNLFIVVEGGLKKVETVGMEKVQKQFENLHQLKQAAMRDQLISSAGEKDLLLSLTPKLVELDISKNLLPSWKVVYEIANQLPQLKILNLSENHLSLSENLREYVPAFSSLHTLILNKCKLTWNEVIASSVMWPHVQDLHLSSNSISEICPAPDNVFDELEFLNLSGNPIKNWDQMKSFSTLPKLTTLLLNECNLSEMNIHSDEFRKLENISLAGNKFQKLQVFNELNKLPALINLTIRKNPVQDLEDEATMREIIIAKIGRLEMLNRTAVEPAERTGSELDYLRKFGLEWKDSGGDQDPAKNNPSETFIKNHPRFMEIVQEYGAPADTQIVKKSSALKGNLIELTIEAPVNPNFKPVKRRLPLSMTIGNLKLFLQKLTKTEIRKQRLVYVSRNNPSHVVPLHRDSETLHDVSIEPRDIIKVITAEVGFNWEEYLASDPRLYETIYGPPDKANSQPTKQTLLVKSSSKV</sequence>
<dbReference type="SUPFAM" id="SSF52058">
    <property type="entry name" value="L domain-like"/>
    <property type="match status" value="1"/>
</dbReference>
<evidence type="ECO:0000256" key="8">
    <source>
        <dbReference type="ARBA" id="ARBA00030180"/>
    </source>
</evidence>
<dbReference type="InterPro" id="IPR001611">
    <property type="entry name" value="Leu-rich_rpt"/>
</dbReference>
<feature type="domain" description="CAP-Gly" evidence="11">
    <location>
        <begin position="21"/>
        <end position="65"/>
    </location>
</feature>
<reference evidence="12 13" key="1">
    <citation type="submission" date="2024-02" db="EMBL/GenBank/DDBJ databases">
        <authorList>
            <person name="Daric V."/>
            <person name="Darras S."/>
        </authorList>
    </citation>
    <scope>NUCLEOTIDE SEQUENCE [LARGE SCALE GENOMIC DNA]</scope>
</reference>
<dbReference type="InterPro" id="IPR000626">
    <property type="entry name" value="Ubiquitin-like_dom"/>
</dbReference>
<dbReference type="InterPro" id="IPR029071">
    <property type="entry name" value="Ubiquitin-like_domsf"/>
</dbReference>